<evidence type="ECO:0000313" key="4">
    <source>
        <dbReference type="Proteomes" id="UP000244893"/>
    </source>
</evidence>
<dbReference type="RefSeq" id="WP_240614439.1">
    <property type="nucleotide sequence ID" value="NZ_JBHUEX010000001.1"/>
</dbReference>
<dbReference type="InterPro" id="IPR009839">
    <property type="entry name" value="SseB_N"/>
</dbReference>
<feature type="region of interest" description="Disordered" evidence="1">
    <location>
        <begin position="1"/>
        <end position="32"/>
    </location>
</feature>
<feature type="domain" description="SseB protein N-terminal" evidence="2">
    <location>
        <begin position="36"/>
        <end position="158"/>
    </location>
</feature>
<gene>
    <name evidence="3" type="ORF">DDQ50_14390</name>
</gene>
<protein>
    <recommendedName>
        <fullName evidence="2">SseB protein N-terminal domain-containing protein</fullName>
    </recommendedName>
</protein>
<dbReference type="Proteomes" id="UP000244893">
    <property type="component" value="Unassembled WGS sequence"/>
</dbReference>
<keyword evidence="4" id="KW-1185">Reference proteome</keyword>
<dbReference type="Pfam" id="PF07179">
    <property type="entry name" value="SseB"/>
    <property type="match status" value="1"/>
</dbReference>
<dbReference type="EMBL" id="QEOP01000003">
    <property type="protein sequence ID" value="PVZ93507.1"/>
    <property type="molecule type" value="Genomic_DNA"/>
</dbReference>
<comment type="caution">
    <text evidence="3">The sequence shown here is derived from an EMBL/GenBank/DDBJ whole genome shotgun (WGS) entry which is preliminary data.</text>
</comment>
<evidence type="ECO:0000259" key="2">
    <source>
        <dbReference type="Pfam" id="PF07179"/>
    </source>
</evidence>
<evidence type="ECO:0000313" key="3">
    <source>
        <dbReference type="EMBL" id="PVZ93507.1"/>
    </source>
</evidence>
<proteinExistence type="predicted"/>
<sequence length="252" mass="26863">MTEHDRRSDSAGQPWEGRHFEPTPYAGDDGSAPERLVEAIRRFRSGEVSEIEVVEALRGSRLLVPMLAMLGEAVPGPHGVLVDKSADLAIVTVSGPDGRAVLPAFTSVTALSQWNPKARPVPVEAERVALAAASEGTDLVILDPLSPTEFALRRTAVRSLATGDAWRQPWGDPDVISAFAATTLTEAEVTAVDLVPGDPEARLRGAELKVRLQLTPGLDRAGVDALLARLSERWGGDPTIADRVDSLQVSLS</sequence>
<dbReference type="AlphaFoldDB" id="A0A2V1HT59"/>
<accession>A0A2V1HT59</accession>
<organism evidence="3 4">
    <name type="scientific">Amnibacterium flavum</name>
    <dbReference type="NCBI Taxonomy" id="2173173"/>
    <lineage>
        <taxon>Bacteria</taxon>
        <taxon>Bacillati</taxon>
        <taxon>Actinomycetota</taxon>
        <taxon>Actinomycetes</taxon>
        <taxon>Micrococcales</taxon>
        <taxon>Microbacteriaceae</taxon>
        <taxon>Amnibacterium</taxon>
    </lineage>
</organism>
<reference evidence="3 4" key="1">
    <citation type="submission" date="2018-05" db="EMBL/GenBank/DDBJ databases">
        <title>Amnibacterium sp. M8JJ-5, whole genome shotgun sequence.</title>
        <authorList>
            <person name="Tuo L."/>
        </authorList>
    </citation>
    <scope>NUCLEOTIDE SEQUENCE [LARGE SCALE GENOMIC DNA]</scope>
    <source>
        <strain evidence="3 4">M8JJ-5</strain>
    </source>
</reference>
<evidence type="ECO:0000256" key="1">
    <source>
        <dbReference type="SAM" id="MobiDB-lite"/>
    </source>
</evidence>
<name>A0A2V1HT59_9MICO</name>